<reference evidence="2 3" key="1">
    <citation type="journal article" date="2018" name="PLoS ONE">
        <title>The draft genome of Kipferlia bialata reveals reductive genome evolution in fornicate parasites.</title>
        <authorList>
            <person name="Tanifuji G."/>
            <person name="Takabayashi S."/>
            <person name="Kume K."/>
            <person name="Takagi M."/>
            <person name="Nakayama T."/>
            <person name="Kamikawa R."/>
            <person name="Inagaki Y."/>
            <person name="Hashimoto T."/>
        </authorList>
    </citation>
    <scope>NUCLEOTIDE SEQUENCE [LARGE SCALE GENOMIC DNA]</scope>
    <source>
        <strain evidence="2">NY0173</strain>
    </source>
</reference>
<comment type="caution">
    <text evidence="2">The sequence shown here is derived from an EMBL/GenBank/DDBJ whole genome shotgun (WGS) entry which is preliminary data.</text>
</comment>
<feature type="region of interest" description="Disordered" evidence="1">
    <location>
        <begin position="1"/>
        <end position="40"/>
    </location>
</feature>
<name>A0A391NS74_9EUKA</name>
<evidence type="ECO:0000256" key="1">
    <source>
        <dbReference type="SAM" id="MobiDB-lite"/>
    </source>
</evidence>
<evidence type="ECO:0000313" key="2">
    <source>
        <dbReference type="EMBL" id="GCA62956.1"/>
    </source>
</evidence>
<accession>A0A391NS74</accession>
<gene>
    <name evidence="2" type="ORF">KIPB_006940</name>
</gene>
<protein>
    <submittedName>
        <fullName evidence="2">Uncharacterized protein</fullName>
    </submittedName>
</protein>
<keyword evidence="3" id="KW-1185">Reference proteome</keyword>
<dbReference type="Proteomes" id="UP000265618">
    <property type="component" value="Unassembled WGS sequence"/>
</dbReference>
<sequence length="40" mass="4656">MGTRRDHRKRKEEEEHDEEEPALPSLGANVGNAHKRQSLF</sequence>
<feature type="compositionally biased region" description="Basic residues" evidence="1">
    <location>
        <begin position="1"/>
        <end position="10"/>
    </location>
</feature>
<dbReference type="EMBL" id="BDIP01001871">
    <property type="protein sequence ID" value="GCA62956.1"/>
    <property type="molecule type" value="Genomic_DNA"/>
</dbReference>
<organism evidence="2 3">
    <name type="scientific">Kipferlia bialata</name>
    <dbReference type="NCBI Taxonomy" id="797122"/>
    <lineage>
        <taxon>Eukaryota</taxon>
        <taxon>Metamonada</taxon>
        <taxon>Carpediemonas-like organisms</taxon>
        <taxon>Kipferlia</taxon>
    </lineage>
</organism>
<dbReference type="AlphaFoldDB" id="A0A391NS74"/>
<proteinExistence type="predicted"/>
<evidence type="ECO:0000313" key="3">
    <source>
        <dbReference type="Proteomes" id="UP000265618"/>
    </source>
</evidence>
<feature type="non-terminal residue" evidence="2">
    <location>
        <position position="40"/>
    </location>
</feature>